<evidence type="ECO:0000256" key="5">
    <source>
        <dbReference type="HAMAP-Rule" id="MF_01302"/>
    </source>
</evidence>
<name>A0A1F4NPL9_UNCK3</name>
<dbReference type="SUPFAM" id="SSF56047">
    <property type="entry name" value="Ribosomal protein S8"/>
    <property type="match status" value="1"/>
</dbReference>
<accession>A0A1F4NPL9</accession>
<comment type="similarity">
    <text evidence="1 5 6">Belongs to the universal ribosomal protein uS8 family.</text>
</comment>
<dbReference type="Gene3D" id="3.30.1370.30">
    <property type="match status" value="1"/>
</dbReference>
<keyword evidence="3 5" id="KW-0687">Ribonucleoprotein</keyword>
<keyword evidence="5" id="KW-0694">RNA-binding</keyword>
<protein>
    <recommendedName>
        <fullName evidence="4 5">Small ribosomal subunit protein uS8</fullName>
    </recommendedName>
</protein>
<keyword evidence="2 5" id="KW-0689">Ribosomal protein</keyword>
<organism evidence="7 8">
    <name type="scientific">candidate division Kazan bacterium RIFCSPLOWO2_01_FULL_45_19</name>
    <dbReference type="NCBI Taxonomy" id="1798538"/>
    <lineage>
        <taxon>Bacteria</taxon>
        <taxon>Bacteria division Kazan-3B-28</taxon>
    </lineage>
</organism>
<evidence type="ECO:0000313" key="7">
    <source>
        <dbReference type="EMBL" id="OGB73401.1"/>
    </source>
</evidence>
<keyword evidence="5" id="KW-0699">rRNA-binding</keyword>
<comment type="caution">
    <text evidence="7">The sequence shown here is derived from an EMBL/GenBank/DDBJ whole genome shotgun (WGS) entry which is preliminary data.</text>
</comment>
<dbReference type="InterPro" id="IPR035987">
    <property type="entry name" value="Ribosomal_uS8_sf"/>
</dbReference>
<evidence type="ECO:0000256" key="3">
    <source>
        <dbReference type="ARBA" id="ARBA00023274"/>
    </source>
</evidence>
<reference evidence="7 8" key="1">
    <citation type="journal article" date="2016" name="Nat. Commun.">
        <title>Thousands of microbial genomes shed light on interconnected biogeochemical processes in an aquifer system.</title>
        <authorList>
            <person name="Anantharaman K."/>
            <person name="Brown C.T."/>
            <person name="Hug L.A."/>
            <person name="Sharon I."/>
            <person name="Castelle C.J."/>
            <person name="Probst A.J."/>
            <person name="Thomas B.C."/>
            <person name="Singh A."/>
            <person name="Wilkins M.J."/>
            <person name="Karaoz U."/>
            <person name="Brodie E.L."/>
            <person name="Williams K.H."/>
            <person name="Hubbard S.S."/>
            <person name="Banfield J.F."/>
        </authorList>
    </citation>
    <scope>NUCLEOTIDE SEQUENCE [LARGE SCALE GENOMIC DNA]</scope>
</reference>
<dbReference type="InterPro" id="IPR000630">
    <property type="entry name" value="Ribosomal_uS8"/>
</dbReference>
<comment type="subunit">
    <text evidence="5">Part of the 30S ribosomal subunit. Contacts proteins S5 and S12.</text>
</comment>
<dbReference type="Pfam" id="PF00410">
    <property type="entry name" value="Ribosomal_S8"/>
    <property type="match status" value="1"/>
</dbReference>
<dbReference type="PROSITE" id="PS00053">
    <property type="entry name" value="RIBOSOMAL_S8"/>
    <property type="match status" value="1"/>
</dbReference>
<dbReference type="GO" id="GO:1990904">
    <property type="term" value="C:ribonucleoprotein complex"/>
    <property type="evidence" value="ECO:0007669"/>
    <property type="project" value="UniProtKB-KW"/>
</dbReference>
<dbReference type="Gene3D" id="3.30.1490.10">
    <property type="match status" value="1"/>
</dbReference>
<evidence type="ECO:0000256" key="6">
    <source>
        <dbReference type="RuleBase" id="RU003660"/>
    </source>
</evidence>
<dbReference type="GO" id="GO:0006412">
    <property type="term" value="P:translation"/>
    <property type="evidence" value="ECO:0007669"/>
    <property type="project" value="UniProtKB-UniRule"/>
</dbReference>
<dbReference type="AlphaFoldDB" id="A0A1F4NPL9"/>
<dbReference type="Proteomes" id="UP000178085">
    <property type="component" value="Unassembled WGS sequence"/>
</dbReference>
<gene>
    <name evidence="5" type="primary">rpsH</name>
    <name evidence="7" type="ORF">A3K51_00820</name>
</gene>
<evidence type="ECO:0000256" key="4">
    <source>
        <dbReference type="ARBA" id="ARBA00035258"/>
    </source>
</evidence>
<comment type="function">
    <text evidence="5">One of the primary rRNA binding proteins, it binds directly to 16S rRNA central domain where it helps coordinate assembly of the platform of the 30S subunit.</text>
</comment>
<sequence>MTTDPIADLLTRIRNAAAVHKPLVVVPYSRLKLEIAQLLQADGYIKEAVISPVKDSSFQEIKITLKYASNGASVIQGLQRVSRPGQRIYTPVNRLIRVLGGVGTAVVSTSQGVMTDTQARTVNLGGEVLFKIW</sequence>
<dbReference type="InterPro" id="IPR047863">
    <property type="entry name" value="Ribosomal_uS8_CS"/>
</dbReference>
<proteinExistence type="inferred from homology"/>
<dbReference type="HAMAP" id="MF_01302_B">
    <property type="entry name" value="Ribosomal_uS8_B"/>
    <property type="match status" value="1"/>
</dbReference>
<dbReference type="GO" id="GO:0003735">
    <property type="term" value="F:structural constituent of ribosome"/>
    <property type="evidence" value="ECO:0007669"/>
    <property type="project" value="InterPro"/>
</dbReference>
<dbReference type="NCBIfam" id="NF001109">
    <property type="entry name" value="PRK00136.1"/>
    <property type="match status" value="1"/>
</dbReference>
<evidence type="ECO:0000256" key="1">
    <source>
        <dbReference type="ARBA" id="ARBA00006471"/>
    </source>
</evidence>
<dbReference type="GO" id="GO:0005840">
    <property type="term" value="C:ribosome"/>
    <property type="evidence" value="ECO:0007669"/>
    <property type="project" value="UniProtKB-KW"/>
</dbReference>
<dbReference type="PANTHER" id="PTHR11758">
    <property type="entry name" value="40S RIBOSOMAL PROTEIN S15A"/>
    <property type="match status" value="1"/>
</dbReference>
<dbReference type="GO" id="GO:0019843">
    <property type="term" value="F:rRNA binding"/>
    <property type="evidence" value="ECO:0007669"/>
    <property type="project" value="UniProtKB-UniRule"/>
</dbReference>
<dbReference type="EMBL" id="METD01000001">
    <property type="protein sequence ID" value="OGB73401.1"/>
    <property type="molecule type" value="Genomic_DNA"/>
</dbReference>
<dbReference type="GO" id="GO:0005737">
    <property type="term" value="C:cytoplasm"/>
    <property type="evidence" value="ECO:0007669"/>
    <property type="project" value="UniProtKB-ARBA"/>
</dbReference>
<dbReference type="FunFam" id="3.30.1490.10:FF:000001">
    <property type="entry name" value="30S ribosomal protein S8"/>
    <property type="match status" value="1"/>
</dbReference>
<evidence type="ECO:0000313" key="8">
    <source>
        <dbReference type="Proteomes" id="UP000178085"/>
    </source>
</evidence>
<evidence type="ECO:0000256" key="2">
    <source>
        <dbReference type="ARBA" id="ARBA00022980"/>
    </source>
</evidence>